<evidence type="ECO:0000313" key="1">
    <source>
        <dbReference type="EMBL" id="ABK93681.1"/>
    </source>
</evidence>
<name>A9PBC8_POPTR</name>
<dbReference type="AlphaFoldDB" id="A9PBC8"/>
<dbReference type="EMBL" id="EF145529">
    <property type="protein sequence ID" value="ABK93681.1"/>
    <property type="molecule type" value="mRNA"/>
</dbReference>
<sequence>MVEIAEWFLRRKLRTGVLQKETYLTLRRQQKKITMLILHSCPLPKLL</sequence>
<organism evidence="1">
    <name type="scientific">Populus trichocarpa</name>
    <name type="common">Western balsam poplar</name>
    <name type="synonym">Populus balsamifera subsp. trichocarpa</name>
    <dbReference type="NCBI Taxonomy" id="3694"/>
    <lineage>
        <taxon>Eukaryota</taxon>
        <taxon>Viridiplantae</taxon>
        <taxon>Streptophyta</taxon>
        <taxon>Embryophyta</taxon>
        <taxon>Tracheophyta</taxon>
        <taxon>Spermatophyta</taxon>
        <taxon>Magnoliopsida</taxon>
        <taxon>eudicotyledons</taxon>
        <taxon>Gunneridae</taxon>
        <taxon>Pentapetalae</taxon>
        <taxon>rosids</taxon>
        <taxon>fabids</taxon>
        <taxon>Malpighiales</taxon>
        <taxon>Salicaceae</taxon>
        <taxon>Saliceae</taxon>
        <taxon>Populus</taxon>
    </lineage>
</organism>
<proteinExistence type="evidence at transcript level"/>
<reference evidence="1" key="1">
    <citation type="journal article" date="2008" name="BMC Genomics">
        <title>Analysis of 4,664 high-quality sequence-finished poplar full-length cDNA clones and their utility for the discovery of genes responding to insect feeding.</title>
        <authorList>
            <person name="Ralph S.G."/>
            <person name="Chun H.J."/>
            <person name="Cooper D."/>
            <person name="Kirkpatrick R."/>
            <person name="Kolosova N."/>
            <person name="Gunter L."/>
            <person name="Tuskan G.A."/>
            <person name="Douglas C.J."/>
            <person name="Holt R.A."/>
            <person name="Jones S.J."/>
            <person name="Marra M.A."/>
            <person name="Bohlmann J."/>
        </authorList>
    </citation>
    <scope>NUCLEOTIDE SEQUENCE</scope>
    <source>
        <tissue evidence="1">Phloem and cambium</tissue>
    </source>
</reference>
<accession>A9PBC8</accession>
<protein>
    <submittedName>
        <fullName evidence="1">Uncharacterized protein</fullName>
    </submittedName>
</protein>